<dbReference type="GO" id="GO:0016787">
    <property type="term" value="F:hydrolase activity"/>
    <property type="evidence" value="ECO:0007669"/>
    <property type="project" value="UniProtKB-KW"/>
</dbReference>
<protein>
    <submittedName>
        <fullName evidence="4">Beta-ketoadipate enol-lactone hydrolase</fullName>
    </submittedName>
</protein>
<evidence type="ECO:0000313" key="5">
    <source>
        <dbReference type="Proteomes" id="UP000195569"/>
    </source>
</evidence>
<comment type="caution">
    <text evidence="4">The sequence shown here is derived from an EMBL/GenBank/DDBJ whole genome shotgun (WGS) entry which is preliminary data.</text>
</comment>
<sequence length="322" mass="34814">MHASLTRAATALHGHKTLQLLPVCLAVCIVLGGAWLALAWRRLGAAPALTGASRAAGIGGVYTEVGRCRMFHRVHPGPAMTQHRMPVVLVHGLVISSRYMEPLASALGRHFRVLAPDLPGFGESRLIDGSRSRTLSLAQLTDALRDWLRALGVERAAFVGNSFGCQIITDLACRHPDVVDRLVLQGPTSDPRARTLMKQVYRDLVNGRREQMRAPAATGRIDYAKAGLRRAFATMRILICDRIEERLPHVAAPTLVVAGTRDSVVPLEWAATVARLVPRGTLAVIEGGTHTLSYVYPHAFTLAVAPFLTAGTHTFATEAARP</sequence>
<dbReference type="PANTHER" id="PTHR43194:SF5">
    <property type="entry name" value="PIMELOYL-[ACYL-CARRIER PROTEIN] METHYL ESTER ESTERASE"/>
    <property type="match status" value="1"/>
</dbReference>
<feature type="domain" description="Peptidase S33 tripeptidyl aminopeptidase-like C-terminal" evidence="3">
    <location>
        <begin position="249"/>
        <end position="312"/>
    </location>
</feature>
<keyword evidence="5" id="KW-1185">Reference proteome</keyword>
<dbReference type="Pfam" id="PF00561">
    <property type="entry name" value="Abhydrolase_1"/>
    <property type="match status" value="1"/>
</dbReference>
<evidence type="ECO:0000259" key="3">
    <source>
        <dbReference type="Pfam" id="PF08386"/>
    </source>
</evidence>
<feature type="transmembrane region" description="Helical" evidence="1">
    <location>
        <begin position="20"/>
        <end position="40"/>
    </location>
</feature>
<dbReference type="Gene3D" id="3.40.50.1820">
    <property type="entry name" value="alpha/beta hydrolase"/>
    <property type="match status" value="1"/>
</dbReference>
<keyword evidence="4" id="KW-0378">Hydrolase</keyword>
<keyword evidence="1" id="KW-1133">Transmembrane helix</keyword>
<gene>
    <name evidence="4" type="ORF">BN2476_840023</name>
</gene>
<organism evidence="4 5">
    <name type="scientific">Paraburkholderia piptadeniae</name>
    <dbReference type="NCBI Taxonomy" id="1701573"/>
    <lineage>
        <taxon>Bacteria</taxon>
        <taxon>Pseudomonadati</taxon>
        <taxon>Pseudomonadota</taxon>
        <taxon>Betaproteobacteria</taxon>
        <taxon>Burkholderiales</taxon>
        <taxon>Burkholderiaceae</taxon>
        <taxon>Paraburkholderia</taxon>
    </lineage>
</organism>
<dbReference type="OrthoDB" id="9799989at2"/>
<reference evidence="4" key="1">
    <citation type="submission" date="2016-12" db="EMBL/GenBank/DDBJ databases">
        <authorList>
            <person name="Moulin L."/>
        </authorList>
    </citation>
    <scope>NUCLEOTIDE SEQUENCE [LARGE SCALE GENOMIC DNA]</scope>
    <source>
        <strain evidence="4">STM 7183</strain>
    </source>
</reference>
<evidence type="ECO:0000256" key="1">
    <source>
        <dbReference type="SAM" id="Phobius"/>
    </source>
</evidence>
<dbReference type="AlphaFoldDB" id="A0A1N7STB1"/>
<dbReference type="SUPFAM" id="SSF53474">
    <property type="entry name" value="alpha/beta-Hydrolases"/>
    <property type="match status" value="1"/>
</dbReference>
<keyword evidence="1" id="KW-0812">Transmembrane</keyword>
<keyword evidence="1" id="KW-0472">Membrane</keyword>
<proteinExistence type="predicted"/>
<accession>A0A1N7STB1</accession>
<dbReference type="InterPro" id="IPR050228">
    <property type="entry name" value="Carboxylesterase_BioH"/>
</dbReference>
<name>A0A1N7STB1_9BURK</name>
<dbReference type="Pfam" id="PF08386">
    <property type="entry name" value="Abhydrolase_4"/>
    <property type="match status" value="1"/>
</dbReference>
<dbReference type="InterPro" id="IPR000073">
    <property type="entry name" value="AB_hydrolase_1"/>
</dbReference>
<dbReference type="EMBL" id="CYGY02000084">
    <property type="protein sequence ID" value="SIT50546.1"/>
    <property type="molecule type" value="Genomic_DNA"/>
</dbReference>
<dbReference type="Proteomes" id="UP000195569">
    <property type="component" value="Unassembled WGS sequence"/>
</dbReference>
<evidence type="ECO:0000313" key="4">
    <source>
        <dbReference type="EMBL" id="SIT50546.1"/>
    </source>
</evidence>
<dbReference type="PANTHER" id="PTHR43194">
    <property type="entry name" value="HYDROLASE ALPHA/BETA FOLD FAMILY"/>
    <property type="match status" value="1"/>
</dbReference>
<evidence type="ECO:0000259" key="2">
    <source>
        <dbReference type="Pfam" id="PF00561"/>
    </source>
</evidence>
<feature type="domain" description="AB hydrolase-1" evidence="2">
    <location>
        <begin position="86"/>
        <end position="210"/>
    </location>
</feature>
<dbReference type="PRINTS" id="PR00111">
    <property type="entry name" value="ABHYDROLASE"/>
</dbReference>
<dbReference type="InterPro" id="IPR013595">
    <property type="entry name" value="Pept_S33_TAP-like_C"/>
</dbReference>
<dbReference type="InterPro" id="IPR029058">
    <property type="entry name" value="AB_hydrolase_fold"/>
</dbReference>